<organism evidence="2 3">
    <name type="scientific">Clavelina lepadiformis</name>
    <name type="common">Light-bulb sea squirt</name>
    <name type="synonym">Ascidia lepadiformis</name>
    <dbReference type="NCBI Taxonomy" id="159417"/>
    <lineage>
        <taxon>Eukaryota</taxon>
        <taxon>Metazoa</taxon>
        <taxon>Chordata</taxon>
        <taxon>Tunicata</taxon>
        <taxon>Ascidiacea</taxon>
        <taxon>Aplousobranchia</taxon>
        <taxon>Clavelinidae</taxon>
        <taxon>Clavelina</taxon>
    </lineage>
</organism>
<feature type="transmembrane region" description="Helical" evidence="1">
    <location>
        <begin position="150"/>
        <end position="171"/>
    </location>
</feature>
<evidence type="ECO:0000313" key="2">
    <source>
        <dbReference type="EMBL" id="CAK8672978.1"/>
    </source>
</evidence>
<feature type="transmembrane region" description="Helical" evidence="1">
    <location>
        <begin position="322"/>
        <end position="345"/>
    </location>
</feature>
<feature type="transmembrane region" description="Helical" evidence="1">
    <location>
        <begin position="291"/>
        <end position="316"/>
    </location>
</feature>
<keyword evidence="1" id="KW-0472">Membrane</keyword>
<feature type="transmembrane region" description="Helical" evidence="1">
    <location>
        <begin position="34"/>
        <end position="52"/>
    </location>
</feature>
<comment type="caution">
    <text evidence="2">The sequence shown here is derived from an EMBL/GenBank/DDBJ whole genome shotgun (WGS) entry which is preliminary data.</text>
</comment>
<feature type="transmembrane region" description="Helical" evidence="1">
    <location>
        <begin position="111"/>
        <end position="130"/>
    </location>
</feature>
<feature type="transmembrane region" description="Helical" evidence="1">
    <location>
        <begin position="72"/>
        <end position="91"/>
    </location>
</feature>
<evidence type="ECO:0000256" key="1">
    <source>
        <dbReference type="SAM" id="Phobius"/>
    </source>
</evidence>
<reference evidence="2 3" key="1">
    <citation type="submission" date="2024-02" db="EMBL/GenBank/DDBJ databases">
        <authorList>
            <person name="Daric V."/>
            <person name="Darras S."/>
        </authorList>
    </citation>
    <scope>NUCLEOTIDE SEQUENCE [LARGE SCALE GENOMIC DNA]</scope>
</reference>
<proteinExistence type="predicted"/>
<feature type="transmembrane region" description="Helical" evidence="1">
    <location>
        <begin position="241"/>
        <end position="263"/>
    </location>
</feature>
<protein>
    <submittedName>
        <fullName evidence="2">Uncharacterized protein</fullName>
    </submittedName>
</protein>
<dbReference type="Proteomes" id="UP001642483">
    <property type="component" value="Unassembled WGS sequence"/>
</dbReference>
<feature type="transmembrane region" description="Helical" evidence="1">
    <location>
        <begin position="191"/>
        <end position="215"/>
    </location>
</feature>
<keyword evidence="3" id="KW-1185">Reference proteome</keyword>
<dbReference type="EMBL" id="CAWYQH010000002">
    <property type="protein sequence ID" value="CAK8672978.1"/>
    <property type="molecule type" value="Genomic_DNA"/>
</dbReference>
<name>A0ABP0F4M0_CLALP</name>
<keyword evidence="1" id="KW-0812">Transmembrane</keyword>
<keyword evidence="1" id="KW-1133">Transmembrane helix</keyword>
<accession>A0ABP0F4M0</accession>
<evidence type="ECO:0000313" key="3">
    <source>
        <dbReference type="Proteomes" id="UP001642483"/>
    </source>
</evidence>
<sequence length="375" mass="42163">MMIAQPQVVRCYICYTSKPVFPNMSRLDRTRPSPIWAAGSGLGSLCSLTMNTSARNYSVYLYYKRPWLRDELFAAILTVIAFYLVVALSIFEVRSRRKADQEKKKGFGQKLLDFSSKGSLCLIAVIFAFIRCLCEQIELRLGRKSDLACLIYLHQLVEVFHLALTSLYLILWTRQLKMYRHRALRHLGSPFLRAISVLVLFGILGTSIASAASYLSTFTMISSPVGCVYDLSFPNGVPSSLPGYLLFAISFIFQSCLLALLVYPLAKHYHLQICCCRVEMPPKQEKIKKTIIRLCVCTLVCVLSDLVSSALLIFLHDGISPIFFWANIYTTNLLINIVAVVISFADWKRRIFPCFSIEYDGVTATGMGPTSSSAV</sequence>
<gene>
    <name evidence="2" type="ORF">CVLEPA_LOCUS2769</name>
</gene>